<dbReference type="GO" id="GO:0030915">
    <property type="term" value="C:Smc5-Smc6 complex"/>
    <property type="evidence" value="ECO:0007669"/>
    <property type="project" value="TreeGrafter"/>
</dbReference>
<keyword evidence="3 4" id="KW-0175">Coiled coil</keyword>
<organism evidence="7 8">
    <name type="scientific">Agaricus bisporus var. burnettii</name>
    <dbReference type="NCBI Taxonomy" id="192524"/>
    <lineage>
        <taxon>Eukaryota</taxon>
        <taxon>Fungi</taxon>
        <taxon>Dikarya</taxon>
        <taxon>Basidiomycota</taxon>
        <taxon>Agaricomycotina</taxon>
        <taxon>Agaricomycetes</taxon>
        <taxon>Agaricomycetidae</taxon>
        <taxon>Agaricales</taxon>
        <taxon>Agaricineae</taxon>
        <taxon>Agaricaceae</taxon>
        <taxon>Agaricus</taxon>
    </lineage>
</organism>
<dbReference type="EMBL" id="JABXXO010000006">
    <property type="protein sequence ID" value="KAF7775659.1"/>
    <property type="molecule type" value="Genomic_DNA"/>
</dbReference>
<evidence type="ECO:0000256" key="2">
    <source>
        <dbReference type="ARBA" id="ARBA00018687"/>
    </source>
</evidence>
<dbReference type="GO" id="GO:0005634">
    <property type="term" value="C:nucleus"/>
    <property type="evidence" value="ECO:0007669"/>
    <property type="project" value="TreeGrafter"/>
</dbReference>
<accession>A0A8H7F2U0</accession>
<dbReference type="Pfam" id="PF02463">
    <property type="entry name" value="SMC_N"/>
    <property type="match status" value="1"/>
</dbReference>
<dbReference type="Proteomes" id="UP000629468">
    <property type="component" value="Unassembled WGS sequence"/>
</dbReference>
<proteinExistence type="inferred from homology"/>
<feature type="compositionally biased region" description="Polar residues" evidence="5">
    <location>
        <begin position="74"/>
        <end position="83"/>
    </location>
</feature>
<name>A0A8H7F2U0_AGABI</name>
<evidence type="ECO:0000256" key="1">
    <source>
        <dbReference type="ARBA" id="ARBA00010171"/>
    </source>
</evidence>
<protein>
    <recommendedName>
        <fullName evidence="2">Structural maintenance of chromosomes protein 5</fullName>
    </recommendedName>
</protein>
<evidence type="ECO:0000256" key="4">
    <source>
        <dbReference type="SAM" id="Coils"/>
    </source>
</evidence>
<comment type="caution">
    <text evidence="7">The sequence shown here is derived from an EMBL/GenBank/DDBJ whole genome shotgun (WGS) entry which is preliminary data.</text>
</comment>
<feature type="region of interest" description="Disordered" evidence="5">
    <location>
        <begin position="1"/>
        <end position="110"/>
    </location>
</feature>
<evidence type="ECO:0000259" key="6">
    <source>
        <dbReference type="Pfam" id="PF02463"/>
    </source>
</evidence>
<evidence type="ECO:0000256" key="3">
    <source>
        <dbReference type="ARBA" id="ARBA00023054"/>
    </source>
</evidence>
<feature type="coiled-coil region" evidence="4">
    <location>
        <begin position="877"/>
        <end position="911"/>
    </location>
</feature>
<feature type="compositionally biased region" description="Basic and acidic residues" evidence="5">
    <location>
        <begin position="17"/>
        <end position="27"/>
    </location>
</feature>
<dbReference type="SUPFAM" id="SSF52540">
    <property type="entry name" value="P-loop containing nucleoside triphosphate hydrolases"/>
    <property type="match status" value="2"/>
</dbReference>
<reference evidence="7 8" key="1">
    <citation type="journal article" name="Sci. Rep.">
        <title>Telomere-to-telomere assembled and centromere annotated genomes of the two main subspecies of the button mushroom Agaricus bisporus reveal especially polymorphic chromosome ends.</title>
        <authorList>
            <person name="Sonnenberg A.S.M."/>
            <person name="Sedaghat-Telgerd N."/>
            <person name="Lavrijssen B."/>
            <person name="Ohm R.A."/>
            <person name="Hendrickx P.M."/>
            <person name="Scholtmeijer K."/>
            <person name="Baars J.J.P."/>
            <person name="van Peer A."/>
        </authorList>
    </citation>
    <scope>NUCLEOTIDE SEQUENCE [LARGE SCALE GENOMIC DNA]</scope>
    <source>
        <strain evidence="7 8">H119_p4</strain>
    </source>
</reference>
<sequence>MARRLQVTESDDDDIVPESKGKHAVKQEKRRTRAKIRVQNEEEEEEEQPPPPPGVEQDDEQISRGSKRRRINGDGNSVPSRAVSQEAEGEDEEIVGSQAPKVEVKTQPRDTDGYIPGSIVRIKLENFVTYDAVEFRPGPYLNMIIGPNGTGKSSIACAICLGLNFPPSVLGRASEIKAFVKLGKEEGFIEIELKAPKGQRNLVIRRIIRADKKTFFTLNGKSTSGAEIRNKVAELNVQVGNLCTFLPQDKVSSFAAMSPQELLKETQLAAGDSRLTSWHSQLIKSGKEIRELKLNQNTDEAAKNQAQQRVDMMEHTVRLFNERRELEKQQAVLQCVIEVERYRVVQLRYMSVKAQHRALNEVVRKLKDKNEPVRKHLENLRVQSAQWSEEVNLGHETQRKRVAKFSNLNGQLEDLGEEIDTTYQKLEALEKEEENRLKNMRKLESDVQATEDELKKPPPKTEDPVILKAEEDQAQSDKFNLDQRHGDLKNEFKRHFDGRARASTELEHAEARIKSFDDTDTIKLQNMLRWSRDTHDAILWLREHKHLFKMEVMEPPYMCMTVPDKRYQDAVESLINSAQLRSFVAQCKEDVNLLNQSINDSPGLGRKAKIVTWYRDFDEQQLASPPVSHEEMRALGFDGYALEYVDYPEGLRWFLRRECNFHRNAITLNPQGVNLTYAMEAVGRQETGGGASFVCGNTLNIVQRSRYGSRALNNMTRDIPRARNLTVQTVDSEVRRQAEETVKRCQEALTYFDEERKTLDAKLEEIKDEDRLIEERLIGIKKRKDVIKDAHKSRVTLENRLKRLKGQLMSLKNQPSEESKKKKLNRELMQKNFQRADKVKEIITLMRSFVPEQEAFTLMKLKLMQTNANITALEKLVEEKDLKFKEAFDRYAELNERYLILKAEGQELLKKANDAVRNRTDPEVIAESDRVMEVRRVHHLELSEYEKQVEEAGGGPQGEEELRRQGIEKPGLGEDGQEGDLRSLEELEVACRTVEEQLEYNNNRDEGVVRSYEEKKALVESLTVAIEQRQQKIETIEAKIQRTQNQWEPALRVLIQQIREKFSDAFDRIGCAGDVELMSDPDYAQWRVDIRVKFRDHEKLQLLTGQRQSGGERSLTTILYLMSLTSLAHTPFSLVDEINQGMDKRAERTVHNSMVDVTCNEDSSQYFLITPKLLPDLKYHPRMKVLCINNGEWLPENVSGNMKTMLRMYVASHTAA</sequence>
<gene>
    <name evidence="7" type="ORF">Agabi119p4_4052</name>
</gene>
<dbReference type="PANTHER" id="PTHR45916:SF1">
    <property type="entry name" value="STRUCTURAL MAINTENANCE OF CHROMOSOMES PROTEIN 5"/>
    <property type="match status" value="1"/>
</dbReference>
<dbReference type="InterPro" id="IPR003395">
    <property type="entry name" value="RecF/RecN/SMC_N"/>
</dbReference>
<dbReference type="InterPro" id="IPR027417">
    <property type="entry name" value="P-loop_NTPase"/>
</dbReference>
<feature type="coiled-coil region" evidence="4">
    <location>
        <begin position="756"/>
        <end position="814"/>
    </location>
</feature>
<evidence type="ECO:0000313" key="7">
    <source>
        <dbReference type="EMBL" id="KAF7775659.1"/>
    </source>
</evidence>
<dbReference type="GO" id="GO:0000724">
    <property type="term" value="P:double-strand break repair via homologous recombination"/>
    <property type="evidence" value="ECO:0007669"/>
    <property type="project" value="TreeGrafter"/>
</dbReference>
<evidence type="ECO:0000256" key="5">
    <source>
        <dbReference type="SAM" id="MobiDB-lite"/>
    </source>
</evidence>
<feature type="coiled-coil region" evidence="4">
    <location>
        <begin position="412"/>
        <end position="453"/>
    </location>
</feature>
<dbReference type="AlphaFoldDB" id="A0A8H7F2U0"/>
<feature type="coiled-coil region" evidence="4">
    <location>
        <begin position="984"/>
        <end position="1046"/>
    </location>
</feature>
<dbReference type="PANTHER" id="PTHR45916">
    <property type="entry name" value="STRUCTURAL MAINTENANCE OF CHROMOSOMES PROTEIN 5"/>
    <property type="match status" value="1"/>
</dbReference>
<comment type="similarity">
    <text evidence="1">Belongs to the SMC family. SMC5 subfamily.</text>
</comment>
<feature type="domain" description="RecF/RecN/SMC N-terminal" evidence="6">
    <location>
        <begin position="119"/>
        <end position="1170"/>
    </location>
</feature>
<dbReference type="Gene3D" id="3.40.50.300">
    <property type="entry name" value="P-loop containing nucleotide triphosphate hydrolases"/>
    <property type="match status" value="2"/>
</dbReference>
<dbReference type="GO" id="GO:0003697">
    <property type="term" value="F:single-stranded DNA binding"/>
    <property type="evidence" value="ECO:0007669"/>
    <property type="project" value="TreeGrafter"/>
</dbReference>
<evidence type="ECO:0000313" key="8">
    <source>
        <dbReference type="Proteomes" id="UP000629468"/>
    </source>
</evidence>